<evidence type="ECO:0000313" key="3">
    <source>
        <dbReference type="Proteomes" id="UP000515550"/>
    </source>
</evidence>
<feature type="transmembrane region" description="Helical" evidence="1">
    <location>
        <begin position="67"/>
        <end position="85"/>
    </location>
</feature>
<dbReference type="AlphaFoldDB" id="A0A6V7SF82"/>
<accession>A0A6V7SF82</accession>
<evidence type="ECO:0000256" key="1">
    <source>
        <dbReference type="SAM" id="Phobius"/>
    </source>
</evidence>
<keyword evidence="1" id="KW-0812">Transmembrane</keyword>
<dbReference type="EMBL" id="LR865390">
    <property type="protein sequence ID" value="CAD2097743.1"/>
    <property type="molecule type" value="Genomic_DNA"/>
</dbReference>
<dbReference type="VEuPathDB" id="PlasmoDB:PVBDA_1200240"/>
<organism evidence="2 3">
    <name type="scientific">Plasmodium vinckei brucechwatti</name>
    <dbReference type="NCBI Taxonomy" id="119398"/>
    <lineage>
        <taxon>Eukaryota</taxon>
        <taxon>Sar</taxon>
        <taxon>Alveolata</taxon>
        <taxon>Apicomplexa</taxon>
        <taxon>Aconoidasida</taxon>
        <taxon>Haemosporida</taxon>
        <taxon>Plasmodiidae</taxon>
        <taxon>Plasmodium</taxon>
        <taxon>Plasmodium (Vinckeia)</taxon>
    </lineage>
</organism>
<sequence length="110" mass="12619">MQIKTWLCKKFDIDNNKTTGKQSVQLIKSPNFNPNLKKPWNGPGNCKPEINFMNATLVCCIYEHCSLIGILDTLVLIPIILLIVYKNNQSSDIHGFIFKNTYKYVTIINK</sequence>
<name>A0A6V7SF82_PLAVN</name>
<keyword evidence="1" id="KW-1133">Transmembrane helix</keyword>
<proteinExistence type="predicted"/>
<keyword evidence="1" id="KW-0472">Membrane</keyword>
<gene>
    <name evidence="2" type="ORF">PVBDA_1200240</name>
</gene>
<protein>
    <submittedName>
        <fullName evidence="2">PIR protein CIR protein</fullName>
    </submittedName>
</protein>
<reference evidence="2 3" key="1">
    <citation type="submission" date="2020-08" db="EMBL/GenBank/DDBJ databases">
        <authorList>
            <person name="Ramaprasad A."/>
        </authorList>
    </citation>
    <scope>NUCLEOTIDE SEQUENCE [LARGE SCALE GENOMIC DNA]</scope>
</reference>
<dbReference type="Proteomes" id="UP000515550">
    <property type="component" value="Chromosome PVBDA_12"/>
</dbReference>
<evidence type="ECO:0000313" key="2">
    <source>
        <dbReference type="EMBL" id="CAD2097743.1"/>
    </source>
</evidence>